<gene>
    <name evidence="2" type="ORF">GCM10009545_17880</name>
    <name evidence="3" type="ORF">GCM10011581_46060</name>
</gene>
<evidence type="ECO:0000256" key="1">
    <source>
        <dbReference type="SAM" id="MobiDB-lite"/>
    </source>
</evidence>
<evidence type="ECO:0000313" key="2">
    <source>
        <dbReference type="EMBL" id="GAA0516206.1"/>
    </source>
</evidence>
<feature type="region of interest" description="Disordered" evidence="1">
    <location>
        <begin position="48"/>
        <end position="79"/>
    </location>
</feature>
<dbReference type="EMBL" id="BMMT01000022">
    <property type="protein sequence ID" value="GGJ03810.1"/>
    <property type="molecule type" value="Genomic_DNA"/>
</dbReference>
<reference evidence="2 5" key="2">
    <citation type="journal article" date="2019" name="Int. J. Syst. Evol. Microbiol.">
        <title>The Global Catalogue of Microorganisms (GCM) 10K type strain sequencing project: providing services to taxonomists for standard genome sequencing and annotation.</title>
        <authorList>
            <consortium name="The Broad Institute Genomics Platform"/>
            <consortium name="The Broad Institute Genome Sequencing Center for Infectious Disease"/>
            <person name="Wu L."/>
            <person name="Ma J."/>
        </authorList>
    </citation>
    <scope>NUCLEOTIDE SEQUENCE [LARGE SCALE GENOMIC DNA]</scope>
    <source>
        <strain evidence="2 5">JCM 10664</strain>
    </source>
</reference>
<evidence type="ECO:0000313" key="3">
    <source>
        <dbReference type="EMBL" id="GGJ03810.1"/>
    </source>
</evidence>
<reference evidence="2" key="4">
    <citation type="submission" date="2023-12" db="EMBL/GenBank/DDBJ databases">
        <authorList>
            <person name="Sun Q."/>
            <person name="Inoue M."/>
        </authorList>
    </citation>
    <scope>NUCLEOTIDE SEQUENCE</scope>
    <source>
        <strain evidence="2">JCM 10664</strain>
    </source>
</reference>
<name>A0A917K9Y1_9PSEU</name>
<sequence>MLGDLVVITKAAVRVSTAGRRLPLSESGPGTLCSAVHSLACPTIGGAGKPARGLPGADGLHPQRVRQSTASTVLRPGQV</sequence>
<comment type="caution">
    <text evidence="3">The sequence shown here is derived from an EMBL/GenBank/DDBJ whole genome shotgun (WGS) entry which is preliminary data.</text>
</comment>
<proteinExistence type="predicted"/>
<keyword evidence="5" id="KW-1185">Reference proteome</keyword>
<dbReference type="AlphaFoldDB" id="A0A917K9Y1"/>
<dbReference type="Proteomes" id="UP001500220">
    <property type="component" value="Unassembled WGS sequence"/>
</dbReference>
<accession>A0A917K9Y1</accession>
<evidence type="ECO:0000313" key="4">
    <source>
        <dbReference type="Proteomes" id="UP000597989"/>
    </source>
</evidence>
<reference evidence="3 4" key="1">
    <citation type="journal article" date="2014" name="Int. J. Syst. Evol. Microbiol.">
        <title>Complete genome sequence of Corynebacterium casei LMG S-19264T (=DSM 44701T), isolated from a smear-ripened cheese.</title>
        <authorList>
            <consortium name="US DOE Joint Genome Institute (JGI-PGF)"/>
            <person name="Walter F."/>
            <person name="Albersmeier A."/>
            <person name="Kalinowski J."/>
            <person name="Ruckert C."/>
        </authorList>
    </citation>
    <scope>NUCLEOTIDE SEQUENCE [LARGE SCALE GENOMIC DNA]</scope>
    <source>
        <strain evidence="3 4">CGMCC 4.7206</strain>
    </source>
</reference>
<organism evidence="3 4">
    <name type="scientific">Saccharopolyspora thermophila</name>
    <dbReference type="NCBI Taxonomy" id="89367"/>
    <lineage>
        <taxon>Bacteria</taxon>
        <taxon>Bacillati</taxon>
        <taxon>Actinomycetota</taxon>
        <taxon>Actinomycetes</taxon>
        <taxon>Pseudonocardiales</taxon>
        <taxon>Pseudonocardiaceae</taxon>
        <taxon>Saccharopolyspora</taxon>
    </lineage>
</organism>
<reference evidence="3" key="3">
    <citation type="submission" date="2020-09" db="EMBL/GenBank/DDBJ databases">
        <authorList>
            <person name="Sun Q."/>
            <person name="Zhou Y."/>
        </authorList>
    </citation>
    <scope>NUCLEOTIDE SEQUENCE</scope>
    <source>
        <strain evidence="3">CGMCC 4.7206</strain>
    </source>
</reference>
<dbReference type="Proteomes" id="UP000597989">
    <property type="component" value="Unassembled WGS sequence"/>
</dbReference>
<dbReference type="EMBL" id="BAAAHC010000007">
    <property type="protein sequence ID" value="GAA0516206.1"/>
    <property type="molecule type" value="Genomic_DNA"/>
</dbReference>
<evidence type="ECO:0000313" key="5">
    <source>
        <dbReference type="Proteomes" id="UP001500220"/>
    </source>
</evidence>
<protein>
    <submittedName>
        <fullName evidence="3">Uncharacterized protein</fullName>
    </submittedName>
</protein>